<name>A0A0A9CYQ6_ARUDO</name>
<accession>A0A0A9CYQ6</accession>
<proteinExistence type="predicted"/>
<reference evidence="1" key="1">
    <citation type="submission" date="2014-09" db="EMBL/GenBank/DDBJ databases">
        <authorList>
            <person name="Magalhaes I.L.F."/>
            <person name="Oliveira U."/>
            <person name="Santos F.R."/>
            <person name="Vidigal T.H.D.A."/>
            <person name="Brescovit A.D."/>
            <person name="Santos A.J."/>
        </authorList>
    </citation>
    <scope>NUCLEOTIDE SEQUENCE</scope>
    <source>
        <tissue evidence="1">Shoot tissue taken approximately 20 cm above the soil surface</tissue>
    </source>
</reference>
<organism evidence="1">
    <name type="scientific">Arundo donax</name>
    <name type="common">Giant reed</name>
    <name type="synonym">Donax arundinaceus</name>
    <dbReference type="NCBI Taxonomy" id="35708"/>
    <lineage>
        <taxon>Eukaryota</taxon>
        <taxon>Viridiplantae</taxon>
        <taxon>Streptophyta</taxon>
        <taxon>Embryophyta</taxon>
        <taxon>Tracheophyta</taxon>
        <taxon>Spermatophyta</taxon>
        <taxon>Magnoliopsida</taxon>
        <taxon>Liliopsida</taxon>
        <taxon>Poales</taxon>
        <taxon>Poaceae</taxon>
        <taxon>PACMAD clade</taxon>
        <taxon>Arundinoideae</taxon>
        <taxon>Arundineae</taxon>
        <taxon>Arundo</taxon>
    </lineage>
</organism>
<reference evidence="1" key="2">
    <citation type="journal article" date="2015" name="Data Brief">
        <title>Shoot transcriptome of the giant reed, Arundo donax.</title>
        <authorList>
            <person name="Barrero R.A."/>
            <person name="Guerrero F.D."/>
            <person name="Moolhuijzen P."/>
            <person name="Goolsby J.A."/>
            <person name="Tidwell J."/>
            <person name="Bellgard S.E."/>
            <person name="Bellgard M.I."/>
        </authorList>
    </citation>
    <scope>NUCLEOTIDE SEQUENCE</scope>
    <source>
        <tissue evidence="1">Shoot tissue taken approximately 20 cm above the soil surface</tissue>
    </source>
</reference>
<sequence length="82" mass="9060">MMFFSKLNDRAIGWAITSLSSILSSSMKNLSFFFTVSPATSSIVGCVLNALSRSASDTPKLRYSATFRSHVSLLRLHITRMP</sequence>
<protein>
    <submittedName>
        <fullName evidence="1">Uncharacterized protein</fullName>
    </submittedName>
</protein>
<evidence type="ECO:0000313" key="1">
    <source>
        <dbReference type="EMBL" id="JAD76587.1"/>
    </source>
</evidence>
<dbReference type="AlphaFoldDB" id="A0A0A9CYQ6"/>
<dbReference type="EMBL" id="GBRH01221308">
    <property type="protein sequence ID" value="JAD76587.1"/>
    <property type="molecule type" value="Transcribed_RNA"/>
</dbReference>